<comment type="caution">
    <text evidence="1">The sequence shown here is derived from an EMBL/GenBank/DDBJ whole genome shotgun (WGS) entry which is preliminary data.</text>
</comment>
<gene>
    <name evidence="1" type="ORF">DPMN_107941</name>
</gene>
<name>A0A9D4K855_DREPO</name>
<reference evidence="1" key="2">
    <citation type="submission" date="2020-11" db="EMBL/GenBank/DDBJ databases">
        <authorList>
            <person name="McCartney M.A."/>
            <person name="Auch B."/>
            <person name="Kono T."/>
            <person name="Mallez S."/>
            <person name="Becker A."/>
            <person name="Gohl D.M."/>
            <person name="Silverstein K.A.T."/>
            <person name="Koren S."/>
            <person name="Bechman K.B."/>
            <person name="Herman A."/>
            <person name="Abrahante J.E."/>
            <person name="Garbe J."/>
        </authorList>
    </citation>
    <scope>NUCLEOTIDE SEQUENCE</scope>
    <source>
        <strain evidence="1">Duluth1</strain>
        <tissue evidence="1">Whole animal</tissue>
    </source>
</reference>
<sequence length="57" mass="6805">MYKIILPNGLRSNQRDVVTFLDNMNMNKDNYQIGITKVRYHGIHWERGCCVFDFIII</sequence>
<accession>A0A9D4K855</accession>
<reference evidence="1" key="1">
    <citation type="journal article" date="2019" name="bioRxiv">
        <title>The Genome of the Zebra Mussel, Dreissena polymorpha: A Resource for Invasive Species Research.</title>
        <authorList>
            <person name="McCartney M.A."/>
            <person name="Auch B."/>
            <person name="Kono T."/>
            <person name="Mallez S."/>
            <person name="Zhang Y."/>
            <person name="Obille A."/>
            <person name="Becker A."/>
            <person name="Abrahante J.E."/>
            <person name="Garbe J."/>
            <person name="Badalamenti J.P."/>
            <person name="Herman A."/>
            <person name="Mangelson H."/>
            <person name="Liachko I."/>
            <person name="Sullivan S."/>
            <person name="Sone E.D."/>
            <person name="Koren S."/>
            <person name="Silverstein K.A.T."/>
            <person name="Beckman K.B."/>
            <person name="Gohl D.M."/>
        </authorList>
    </citation>
    <scope>NUCLEOTIDE SEQUENCE</scope>
    <source>
        <strain evidence="1">Duluth1</strain>
        <tissue evidence="1">Whole animal</tissue>
    </source>
</reference>
<evidence type="ECO:0000313" key="2">
    <source>
        <dbReference type="Proteomes" id="UP000828390"/>
    </source>
</evidence>
<protein>
    <submittedName>
        <fullName evidence="1">Uncharacterized protein</fullName>
    </submittedName>
</protein>
<dbReference type="EMBL" id="JAIWYP010000004">
    <property type="protein sequence ID" value="KAH3834611.1"/>
    <property type="molecule type" value="Genomic_DNA"/>
</dbReference>
<keyword evidence="2" id="KW-1185">Reference proteome</keyword>
<organism evidence="1 2">
    <name type="scientific">Dreissena polymorpha</name>
    <name type="common">Zebra mussel</name>
    <name type="synonym">Mytilus polymorpha</name>
    <dbReference type="NCBI Taxonomy" id="45954"/>
    <lineage>
        <taxon>Eukaryota</taxon>
        <taxon>Metazoa</taxon>
        <taxon>Spiralia</taxon>
        <taxon>Lophotrochozoa</taxon>
        <taxon>Mollusca</taxon>
        <taxon>Bivalvia</taxon>
        <taxon>Autobranchia</taxon>
        <taxon>Heteroconchia</taxon>
        <taxon>Euheterodonta</taxon>
        <taxon>Imparidentia</taxon>
        <taxon>Neoheterodontei</taxon>
        <taxon>Myida</taxon>
        <taxon>Dreissenoidea</taxon>
        <taxon>Dreissenidae</taxon>
        <taxon>Dreissena</taxon>
    </lineage>
</organism>
<dbReference type="Proteomes" id="UP000828390">
    <property type="component" value="Unassembled WGS sequence"/>
</dbReference>
<proteinExistence type="predicted"/>
<evidence type="ECO:0000313" key="1">
    <source>
        <dbReference type="EMBL" id="KAH3834611.1"/>
    </source>
</evidence>
<dbReference type="AlphaFoldDB" id="A0A9D4K855"/>